<evidence type="ECO:0000256" key="3">
    <source>
        <dbReference type="ARBA" id="ARBA00022695"/>
    </source>
</evidence>
<dbReference type="SUPFAM" id="SSF53448">
    <property type="entry name" value="Nucleotide-diphospho-sugar transferases"/>
    <property type="match status" value="1"/>
</dbReference>
<evidence type="ECO:0000256" key="2">
    <source>
        <dbReference type="ARBA" id="ARBA00022679"/>
    </source>
</evidence>
<comment type="function">
    <text evidence="5">Activates KDO (a required 8-carbon sugar) for incorporation into bacterial lipopolysaccharide in Gram-negative bacteria.</text>
</comment>
<dbReference type="Gene3D" id="3.90.550.10">
    <property type="entry name" value="Spore Coat Polysaccharide Biosynthesis Protein SpsA, Chain A"/>
    <property type="match status" value="1"/>
</dbReference>
<comment type="catalytic activity">
    <reaction evidence="5">
        <text>3-deoxy-alpha-D-manno-oct-2-ulosonate + CTP = CMP-3-deoxy-beta-D-manno-octulosonate + diphosphate</text>
        <dbReference type="Rhea" id="RHEA:23448"/>
        <dbReference type="ChEBI" id="CHEBI:33019"/>
        <dbReference type="ChEBI" id="CHEBI:37563"/>
        <dbReference type="ChEBI" id="CHEBI:85986"/>
        <dbReference type="ChEBI" id="CHEBI:85987"/>
        <dbReference type="EC" id="2.7.7.38"/>
    </reaction>
</comment>
<dbReference type="OrthoDB" id="5295279at2"/>
<organism evidence="6 7">
    <name type="scientific">Mariprofundus micogutta</name>
    <dbReference type="NCBI Taxonomy" id="1921010"/>
    <lineage>
        <taxon>Bacteria</taxon>
        <taxon>Pseudomonadati</taxon>
        <taxon>Pseudomonadota</taxon>
        <taxon>Candidatius Mariprofundia</taxon>
        <taxon>Mariprofundales</taxon>
        <taxon>Mariprofundaceae</taxon>
        <taxon>Mariprofundus</taxon>
    </lineage>
</organism>
<accession>A0A1L8CNA1</accession>
<dbReference type="GO" id="GO:0005829">
    <property type="term" value="C:cytosol"/>
    <property type="evidence" value="ECO:0007669"/>
    <property type="project" value="TreeGrafter"/>
</dbReference>
<dbReference type="NCBIfam" id="NF003950">
    <property type="entry name" value="PRK05450.1-3"/>
    <property type="match status" value="1"/>
</dbReference>
<dbReference type="GO" id="GO:0009103">
    <property type="term" value="P:lipopolysaccharide biosynthetic process"/>
    <property type="evidence" value="ECO:0007669"/>
    <property type="project" value="UniProtKB-UniRule"/>
</dbReference>
<proteinExistence type="inferred from homology"/>
<dbReference type="CDD" id="cd02517">
    <property type="entry name" value="CMP-KDO-Synthetase"/>
    <property type="match status" value="1"/>
</dbReference>
<dbReference type="PANTHER" id="PTHR42866">
    <property type="entry name" value="3-DEOXY-MANNO-OCTULOSONATE CYTIDYLYLTRANSFERASE"/>
    <property type="match status" value="1"/>
</dbReference>
<evidence type="ECO:0000313" key="7">
    <source>
        <dbReference type="Proteomes" id="UP000231632"/>
    </source>
</evidence>
<dbReference type="PANTHER" id="PTHR42866:SF2">
    <property type="entry name" value="3-DEOXY-MANNO-OCTULOSONATE CYTIDYLYLTRANSFERASE, MITOCHONDRIAL"/>
    <property type="match status" value="1"/>
</dbReference>
<keyword evidence="4 5" id="KW-0448">Lipopolysaccharide biosynthesis</keyword>
<dbReference type="NCBIfam" id="NF003952">
    <property type="entry name" value="PRK05450.1-5"/>
    <property type="match status" value="1"/>
</dbReference>
<name>A0A1L8CNA1_9PROT</name>
<dbReference type="NCBIfam" id="TIGR00466">
    <property type="entry name" value="kdsB"/>
    <property type="match status" value="1"/>
</dbReference>
<dbReference type="Pfam" id="PF02348">
    <property type="entry name" value="CTP_transf_3"/>
    <property type="match status" value="1"/>
</dbReference>
<dbReference type="NCBIfam" id="NF009905">
    <property type="entry name" value="PRK13368.1"/>
    <property type="match status" value="1"/>
</dbReference>
<reference evidence="6 7" key="1">
    <citation type="journal article" date="2017" name="Arch. Microbiol.">
        <title>Mariprofundus micogutta sp. nov., a novel iron-oxidizing zetaproteobacterium isolated from a deep-sea hydrothermal field at the Bayonnaise knoll of the Izu-Ogasawara arc, and a description of Mariprofundales ord. nov. and Zetaproteobacteria classis nov.</title>
        <authorList>
            <person name="Makita H."/>
            <person name="Tanaka E."/>
            <person name="Mitsunobu S."/>
            <person name="Miyazaki M."/>
            <person name="Nunoura T."/>
            <person name="Uematsu K."/>
            <person name="Takaki Y."/>
            <person name="Nishi S."/>
            <person name="Shimamura S."/>
            <person name="Takai K."/>
        </authorList>
    </citation>
    <scope>NUCLEOTIDE SEQUENCE [LARGE SCALE GENOMIC DNA]</scope>
    <source>
        <strain evidence="6 7">ET2</strain>
    </source>
</reference>
<dbReference type="GO" id="GO:0008690">
    <property type="term" value="F:3-deoxy-manno-octulosonate cytidylyltransferase activity"/>
    <property type="evidence" value="ECO:0007669"/>
    <property type="project" value="UniProtKB-UniRule"/>
</dbReference>
<comment type="similarity">
    <text evidence="5">Belongs to the KdsB family.</text>
</comment>
<keyword evidence="7" id="KW-1185">Reference proteome</keyword>
<protein>
    <recommendedName>
        <fullName evidence="5">3-deoxy-manno-octulosonate cytidylyltransferase</fullName>
        <ecNumber evidence="5">2.7.7.38</ecNumber>
    </recommendedName>
    <alternativeName>
        <fullName evidence="5">CMP-2-keto-3-deoxyoctulosonic acid synthase</fullName>
        <shortName evidence="5">CKS</shortName>
        <shortName evidence="5">CMP-KDO synthase</shortName>
    </alternativeName>
</protein>
<sequence>MKIAIGIPARMGSTRFPGKPLAELAGKPMIQHVIEKSLAADLGPVFVATDDERIAKVARDCGVIACMTRPDHPNGSNRLAEAVREIACDVVVNVQGDEPLIDPAAIRAVVEPFNDDAYLPMATLAHPLRNESDLFEPNVVKLVCNARGRAMYFSRAAIPYPRSGSAAALQHVGLYAYRKEFLLIYASMDACEAEETEQLEQLRVLHHGYDIAVTVGDFHCIGVDTPEDLARAEALLNGK</sequence>
<dbReference type="STRING" id="1921010.MMIC_P1274"/>
<keyword evidence="5" id="KW-0963">Cytoplasm</keyword>
<evidence type="ECO:0000256" key="5">
    <source>
        <dbReference type="HAMAP-Rule" id="MF_00057"/>
    </source>
</evidence>
<comment type="subcellular location">
    <subcellularLocation>
        <location evidence="5">Cytoplasm</location>
    </subcellularLocation>
    <subcellularLocation>
        <location evidence="1">Membrane</location>
    </subcellularLocation>
</comment>
<dbReference type="RefSeq" id="WP_072659631.1">
    <property type="nucleotide sequence ID" value="NZ_BDFD01000009.1"/>
</dbReference>
<dbReference type="InterPro" id="IPR029044">
    <property type="entry name" value="Nucleotide-diphossugar_trans"/>
</dbReference>
<keyword evidence="2 5" id="KW-0808">Transferase</keyword>
<gene>
    <name evidence="5" type="primary">kdsB</name>
    <name evidence="6" type="ORF">MMIC_P1274</name>
</gene>
<dbReference type="EMBL" id="BDFD01000009">
    <property type="protein sequence ID" value="GAV20309.1"/>
    <property type="molecule type" value="Genomic_DNA"/>
</dbReference>
<dbReference type="InterPro" id="IPR003329">
    <property type="entry name" value="Cytidylyl_trans"/>
</dbReference>
<evidence type="ECO:0000256" key="4">
    <source>
        <dbReference type="ARBA" id="ARBA00022985"/>
    </source>
</evidence>
<comment type="caution">
    <text evidence="6">The sequence shown here is derived from an EMBL/GenBank/DDBJ whole genome shotgun (WGS) entry which is preliminary data.</text>
</comment>
<dbReference type="UniPathway" id="UPA00358">
    <property type="reaction ID" value="UER00476"/>
</dbReference>
<dbReference type="GO" id="GO:0033468">
    <property type="term" value="P:CMP-keto-3-deoxy-D-manno-octulosonic acid biosynthetic process"/>
    <property type="evidence" value="ECO:0007669"/>
    <property type="project" value="UniProtKB-UniRule"/>
</dbReference>
<dbReference type="EC" id="2.7.7.38" evidence="5"/>
<comment type="pathway">
    <text evidence="5">Nucleotide-sugar biosynthesis; CMP-3-deoxy-D-manno-octulosonate biosynthesis; CMP-3-deoxy-D-manno-octulosonate from 3-deoxy-D-manno-octulosonate and CTP: step 1/1.</text>
</comment>
<dbReference type="InterPro" id="IPR004528">
    <property type="entry name" value="KdsB"/>
</dbReference>
<keyword evidence="3 5" id="KW-0548">Nucleotidyltransferase</keyword>
<dbReference type="HAMAP" id="MF_00057">
    <property type="entry name" value="KdsB"/>
    <property type="match status" value="1"/>
</dbReference>
<dbReference type="GO" id="GO:0016020">
    <property type="term" value="C:membrane"/>
    <property type="evidence" value="ECO:0007669"/>
    <property type="project" value="UniProtKB-SubCell"/>
</dbReference>
<evidence type="ECO:0000256" key="1">
    <source>
        <dbReference type="ARBA" id="ARBA00004370"/>
    </source>
</evidence>
<evidence type="ECO:0000313" key="6">
    <source>
        <dbReference type="EMBL" id="GAV20309.1"/>
    </source>
</evidence>
<dbReference type="Proteomes" id="UP000231632">
    <property type="component" value="Unassembled WGS sequence"/>
</dbReference>
<dbReference type="FunFam" id="3.90.550.10:FF:000011">
    <property type="entry name" value="3-deoxy-manno-octulosonate cytidylyltransferase"/>
    <property type="match status" value="1"/>
</dbReference>
<dbReference type="AlphaFoldDB" id="A0A1L8CNA1"/>